<dbReference type="PANTHER" id="PTHR33121:SF79">
    <property type="entry name" value="CYCLIC DI-GMP PHOSPHODIESTERASE PDED-RELATED"/>
    <property type="match status" value="1"/>
</dbReference>
<dbReference type="SUPFAM" id="SSF141868">
    <property type="entry name" value="EAL domain-like"/>
    <property type="match status" value="1"/>
</dbReference>
<dbReference type="SMART" id="SM00052">
    <property type="entry name" value="EAL"/>
    <property type="match status" value="1"/>
</dbReference>
<dbReference type="InterPro" id="IPR050706">
    <property type="entry name" value="Cyclic-di-GMP_PDE-like"/>
</dbReference>
<dbReference type="InterPro" id="IPR043128">
    <property type="entry name" value="Rev_trsase/Diguanyl_cyclase"/>
</dbReference>
<organism evidence="3 4">
    <name type="scientific">Natronincola peptidivorans</name>
    <dbReference type="NCBI Taxonomy" id="426128"/>
    <lineage>
        <taxon>Bacteria</taxon>
        <taxon>Bacillati</taxon>
        <taxon>Bacillota</taxon>
        <taxon>Clostridia</taxon>
        <taxon>Peptostreptococcales</taxon>
        <taxon>Natronincolaceae</taxon>
        <taxon>Natronincola</taxon>
    </lineage>
</organism>
<dbReference type="PROSITE" id="PS50883">
    <property type="entry name" value="EAL"/>
    <property type="match status" value="1"/>
</dbReference>
<dbReference type="CDD" id="cd01948">
    <property type="entry name" value="EAL"/>
    <property type="match status" value="1"/>
</dbReference>
<dbReference type="Gene3D" id="3.20.20.450">
    <property type="entry name" value="EAL domain"/>
    <property type="match status" value="1"/>
</dbReference>
<dbReference type="STRING" id="426128.SAMN05660297_01461"/>
<dbReference type="SMART" id="SM00267">
    <property type="entry name" value="GGDEF"/>
    <property type="match status" value="1"/>
</dbReference>
<dbReference type="InterPro" id="IPR001633">
    <property type="entry name" value="EAL_dom"/>
</dbReference>
<dbReference type="RefSeq" id="WP_090441541.1">
    <property type="nucleotide sequence ID" value="NZ_FOHU01000004.1"/>
</dbReference>
<dbReference type="Pfam" id="PF00990">
    <property type="entry name" value="GGDEF"/>
    <property type="match status" value="1"/>
</dbReference>
<dbReference type="PROSITE" id="PS50887">
    <property type="entry name" value="GGDEF"/>
    <property type="match status" value="1"/>
</dbReference>
<dbReference type="PANTHER" id="PTHR33121">
    <property type="entry name" value="CYCLIC DI-GMP PHOSPHODIESTERASE PDEF"/>
    <property type="match status" value="1"/>
</dbReference>
<evidence type="ECO:0000259" key="2">
    <source>
        <dbReference type="PROSITE" id="PS50887"/>
    </source>
</evidence>
<dbReference type="InterPro" id="IPR000160">
    <property type="entry name" value="GGDEF_dom"/>
</dbReference>
<dbReference type="InterPro" id="IPR029787">
    <property type="entry name" value="Nucleotide_cyclase"/>
</dbReference>
<dbReference type="Pfam" id="PF00563">
    <property type="entry name" value="EAL"/>
    <property type="match status" value="1"/>
</dbReference>
<dbReference type="AlphaFoldDB" id="A0A1I0BYN0"/>
<dbReference type="EMBL" id="FOHU01000004">
    <property type="protein sequence ID" value="SET11638.1"/>
    <property type="molecule type" value="Genomic_DNA"/>
</dbReference>
<protein>
    <submittedName>
        <fullName evidence="3">EAL domain, c-di-GMP-specific phosphodiesterase class I (Or its enzymatically inactive variant)</fullName>
    </submittedName>
</protein>
<feature type="domain" description="GGDEF" evidence="2">
    <location>
        <begin position="167"/>
        <end position="298"/>
    </location>
</feature>
<evidence type="ECO:0000313" key="3">
    <source>
        <dbReference type="EMBL" id="SET11638.1"/>
    </source>
</evidence>
<accession>A0A1I0BYN0</accession>
<dbReference type="Gene3D" id="3.30.70.270">
    <property type="match status" value="1"/>
</dbReference>
<proteinExistence type="predicted"/>
<dbReference type="SUPFAM" id="SSF55073">
    <property type="entry name" value="Nucleotide cyclase"/>
    <property type="match status" value="1"/>
</dbReference>
<keyword evidence="4" id="KW-1185">Reference proteome</keyword>
<dbReference type="OrthoDB" id="9805474at2"/>
<sequence length="588" mass="67815">MRKNIDTIDRRTNILLIASSIVLRREISNILLKNYEKTWLTNNLKDGEKIFYEYKDTINLLILCVPLKEKNSYMEFVANLKALRCDLEVYIIAKELDTASIIEITNLGISKLMIEPFDRDGFAKDVKSIAEKIENHRLFEGDLSTYEDPITKLPNKLRLMKDIKEDESYYLMVFNVDGFRQIHNCYGVEAADFVSFTIAQILSKYEINPSFRLYKIQIDEYALLITCKYSRLDYEALSIRIANELTQTANIFEGREIYYNVSVGTSTSEFGNKELVRNAGVALTTAKSKKSIITTYDPSIEDHENNKAVFWLKELKHAIKNNQVILYYQPIISSVTGEIVEVEALMRIKKEDGSLYMPNEFIHVSKEIKVYNQLTKIVINKAVDFIKDHHCRISINLSFEDIINEETKSFILDKLKEEVKIRDKISFELTESESVTNYTMVSNFINDITKLGSEVAIDDFGAGYSNYYSLLKLNINYLKIDGSLIKNIITDKYAQAIVKSIVNLTKELGIKTVAEFVSSEEILIYVKELGIDYFQGYYISPPLTESQLVSLLKNKQNYLSEIYNQRETATQTNIYDLAEIRMTKGKKT</sequence>
<reference evidence="3 4" key="1">
    <citation type="submission" date="2016-10" db="EMBL/GenBank/DDBJ databases">
        <authorList>
            <person name="de Groot N.N."/>
        </authorList>
    </citation>
    <scope>NUCLEOTIDE SEQUENCE [LARGE SCALE GENOMIC DNA]</scope>
    <source>
        <strain evidence="3 4">DSM 18979</strain>
    </source>
</reference>
<gene>
    <name evidence="3" type="ORF">SAMN05660297_01461</name>
</gene>
<dbReference type="GO" id="GO:0071111">
    <property type="term" value="F:cyclic-guanylate-specific phosphodiesterase activity"/>
    <property type="evidence" value="ECO:0007669"/>
    <property type="project" value="InterPro"/>
</dbReference>
<name>A0A1I0BYN0_9FIRM</name>
<dbReference type="InterPro" id="IPR035919">
    <property type="entry name" value="EAL_sf"/>
</dbReference>
<dbReference type="Proteomes" id="UP000199568">
    <property type="component" value="Unassembled WGS sequence"/>
</dbReference>
<evidence type="ECO:0000259" key="1">
    <source>
        <dbReference type="PROSITE" id="PS50883"/>
    </source>
</evidence>
<feature type="domain" description="EAL" evidence="1">
    <location>
        <begin position="308"/>
        <end position="556"/>
    </location>
</feature>
<evidence type="ECO:0000313" key="4">
    <source>
        <dbReference type="Proteomes" id="UP000199568"/>
    </source>
</evidence>